<dbReference type="GeneTree" id="ENSGT01080000257489"/>
<organism evidence="4 5">
    <name type="scientific">Denticeps clupeoides</name>
    <name type="common">denticle herring</name>
    <dbReference type="NCBI Taxonomy" id="299321"/>
    <lineage>
        <taxon>Eukaryota</taxon>
        <taxon>Metazoa</taxon>
        <taxon>Chordata</taxon>
        <taxon>Craniata</taxon>
        <taxon>Vertebrata</taxon>
        <taxon>Euteleostomi</taxon>
        <taxon>Actinopterygii</taxon>
        <taxon>Neopterygii</taxon>
        <taxon>Teleostei</taxon>
        <taxon>Clupei</taxon>
        <taxon>Clupeiformes</taxon>
        <taxon>Denticipitoidei</taxon>
        <taxon>Denticipitidae</taxon>
        <taxon>Denticeps</taxon>
    </lineage>
</organism>
<dbReference type="Pfam" id="PF00048">
    <property type="entry name" value="IL8"/>
    <property type="match status" value="1"/>
</dbReference>
<dbReference type="Proteomes" id="UP000694580">
    <property type="component" value="Chromosome 11"/>
</dbReference>
<feature type="signal peptide" evidence="2">
    <location>
        <begin position="1"/>
        <end position="23"/>
    </location>
</feature>
<gene>
    <name evidence="4" type="primary">MRPL33</name>
</gene>
<dbReference type="GO" id="GO:0008009">
    <property type="term" value="F:chemokine activity"/>
    <property type="evidence" value="ECO:0007669"/>
    <property type="project" value="InterPro"/>
</dbReference>
<feature type="chain" id="PRO_5044326096" description="Chemokine interleukin-8-like domain-containing protein" evidence="2">
    <location>
        <begin position="24"/>
        <end position="88"/>
    </location>
</feature>
<reference evidence="4 5" key="1">
    <citation type="submission" date="2020-06" db="EMBL/GenBank/DDBJ databases">
        <authorList>
            <consortium name="Wellcome Sanger Institute Data Sharing"/>
        </authorList>
    </citation>
    <scope>NUCLEOTIDE SEQUENCE [LARGE SCALE GENOMIC DNA]</scope>
</reference>
<keyword evidence="2" id="KW-0732">Signal</keyword>
<keyword evidence="5" id="KW-1185">Reference proteome</keyword>
<evidence type="ECO:0000256" key="1">
    <source>
        <dbReference type="ARBA" id="ARBA00022514"/>
    </source>
</evidence>
<feature type="domain" description="Chemokine interleukin-8-like" evidence="3">
    <location>
        <begin position="28"/>
        <end position="85"/>
    </location>
</feature>
<sequence>MNAITVAALWVTVFGVAVTECVAGGPSERCLCKDTANALRLKQAREISVFPATVSCPRLEILVMFKGRRLACLDPTSKQGRNVLKAKR</sequence>
<reference evidence="4" key="2">
    <citation type="submission" date="2025-08" db="UniProtKB">
        <authorList>
            <consortium name="Ensembl"/>
        </authorList>
    </citation>
    <scope>IDENTIFICATION</scope>
</reference>
<dbReference type="Gene3D" id="2.40.50.40">
    <property type="match status" value="1"/>
</dbReference>
<dbReference type="InterPro" id="IPR036048">
    <property type="entry name" value="Interleukin_8-like_sf"/>
</dbReference>
<evidence type="ECO:0000259" key="3">
    <source>
        <dbReference type="Pfam" id="PF00048"/>
    </source>
</evidence>
<dbReference type="AlphaFoldDB" id="A0AAY4CCX8"/>
<evidence type="ECO:0000313" key="4">
    <source>
        <dbReference type="Ensembl" id="ENSDCDP00010030947.1"/>
    </source>
</evidence>
<evidence type="ECO:0000256" key="2">
    <source>
        <dbReference type="SAM" id="SignalP"/>
    </source>
</evidence>
<name>A0AAY4CCX8_9TELE</name>
<dbReference type="SUPFAM" id="SSF54117">
    <property type="entry name" value="Interleukin 8-like chemokines"/>
    <property type="match status" value="1"/>
</dbReference>
<dbReference type="InterPro" id="IPR001811">
    <property type="entry name" value="Chemokine_IL8-like_dom"/>
</dbReference>
<proteinExistence type="predicted"/>
<keyword evidence="1" id="KW-0202">Cytokine</keyword>
<accession>A0AAY4CCX8</accession>
<dbReference type="GO" id="GO:0006955">
    <property type="term" value="P:immune response"/>
    <property type="evidence" value="ECO:0007669"/>
    <property type="project" value="InterPro"/>
</dbReference>
<evidence type="ECO:0000313" key="5">
    <source>
        <dbReference type="Proteomes" id="UP000694580"/>
    </source>
</evidence>
<protein>
    <recommendedName>
        <fullName evidence="3">Chemokine interleukin-8-like domain-containing protein</fullName>
    </recommendedName>
</protein>
<dbReference type="GO" id="GO:0005615">
    <property type="term" value="C:extracellular space"/>
    <property type="evidence" value="ECO:0007669"/>
    <property type="project" value="UniProtKB-KW"/>
</dbReference>
<dbReference type="Ensembl" id="ENSDCDT00010038338.1">
    <property type="protein sequence ID" value="ENSDCDP00010030947.1"/>
    <property type="gene ID" value="ENSDCDG00010019772.1"/>
</dbReference>
<reference evidence="4" key="3">
    <citation type="submission" date="2025-09" db="UniProtKB">
        <authorList>
            <consortium name="Ensembl"/>
        </authorList>
    </citation>
    <scope>IDENTIFICATION</scope>
</reference>